<dbReference type="AlphaFoldDB" id="A0A9P8XY82"/>
<proteinExistence type="predicted"/>
<evidence type="ECO:0000256" key="6">
    <source>
        <dbReference type="SAM" id="Phobius"/>
    </source>
</evidence>
<dbReference type="Proteomes" id="UP000756346">
    <property type="component" value="Unassembled WGS sequence"/>
</dbReference>
<feature type="region of interest" description="Disordered" evidence="5">
    <location>
        <begin position="1"/>
        <end position="20"/>
    </location>
</feature>
<feature type="transmembrane region" description="Helical" evidence="6">
    <location>
        <begin position="241"/>
        <end position="262"/>
    </location>
</feature>
<evidence type="ECO:0000256" key="4">
    <source>
        <dbReference type="ARBA" id="ARBA00023136"/>
    </source>
</evidence>
<organism evidence="7 8">
    <name type="scientific">Microdochium trichocladiopsis</name>
    <dbReference type="NCBI Taxonomy" id="1682393"/>
    <lineage>
        <taxon>Eukaryota</taxon>
        <taxon>Fungi</taxon>
        <taxon>Dikarya</taxon>
        <taxon>Ascomycota</taxon>
        <taxon>Pezizomycotina</taxon>
        <taxon>Sordariomycetes</taxon>
        <taxon>Xylariomycetidae</taxon>
        <taxon>Xylariales</taxon>
        <taxon>Microdochiaceae</taxon>
        <taxon>Microdochium</taxon>
    </lineage>
</organism>
<gene>
    <name evidence="7" type="ORF">B0I36DRAFT_332347</name>
</gene>
<protein>
    <submittedName>
        <fullName evidence="7">Uncharacterized protein</fullName>
    </submittedName>
</protein>
<dbReference type="OrthoDB" id="4756039at2759"/>
<sequence>MRLLTNSNPGRRRHQRQRQPHNAIPFLTTALLATTTLAQVVQDTWTFPKGPDLATTINVGQKIRIGWTSSLQDWFPAYCPGCLKTAADLYITSVGISGQLPFKHKVASKIDVTSDFSIEWTVSLPDNEVSCQSCGSWAFRFMADDANGEVASNVFSVKPARPGSSSSDTTTATTLSTVASTTTVNTSTQQTGVPVAVPTQTAPGNAPVNSPSSPSNNNGDNSSSSNNDQAPSTGLSTGAKAGLGVGVALGAIVLVLMGWFLANWHKKRTAAKTDEDFLTTYLEVRQGRTSRTGASSPLSSGPPRHRPLSDFMLDKSAKEKWDPSETFASGATSPGVPPSATNASVRSHGSSAVPDFLGVAAPRTPDSPSFELLPRSGPRS</sequence>
<feature type="compositionally biased region" description="Basic residues" evidence="5">
    <location>
        <begin position="10"/>
        <end position="19"/>
    </location>
</feature>
<keyword evidence="8" id="KW-1185">Reference proteome</keyword>
<evidence type="ECO:0000256" key="5">
    <source>
        <dbReference type="SAM" id="MobiDB-lite"/>
    </source>
</evidence>
<keyword evidence="2 6" id="KW-0812">Transmembrane</keyword>
<evidence type="ECO:0000256" key="1">
    <source>
        <dbReference type="ARBA" id="ARBA00004167"/>
    </source>
</evidence>
<evidence type="ECO:0000313" key="7">
    <source>
        <dbReference type="EMBL" id="KAH7024977.1"/>
    </source>
</evidence>
<comment type="subcellular location">
    <subcellularLocation>
        <location evidence="1">Membrane</location>
        <topology evidence="1">Single-pass membrane protein</topology>
    </subcellularLocation>
</comment>
<keyword evidence="4 6" id="KW-0472">Membrane</keyword>
<feature type="compositionally biased region" description="Basic and acidic residues" evidence="5">
    <location>
        <begin position="312"/>
        <end position="323"/>
    </location>
</feature>
<dbReference type="GeneID" id="70184642"/>
<dbReference type="InterPro" id="IPR051694">
    <property type="entry name" value="Immunoregulatory_rcpt-like"/>
</dbReference>
<evidence type="ECO:0000256" key="3">
    <source>
        <dbReference type="ARBA" id="ARBA00022989"/>
    </source>
</evidence>
<reference evidence="7" key="1">
    <citation type="journal article" date="2021" name="Nat. Commun.">
        <title>Genetic determinants of endophytism in the Arabidopsis root mycobiome.</title>
        <authorList>
            <person name="Mesny F."/>
            <person name="Miyauchi S."/>
            <person name="Thiergart T."/>
            <person name="Pickel B."/>
            <person name="Atanasova L."/>
            <person name="Karlsson M."/>
            <person name="Huettel B."/>
            <person name="Barry K.W."/>
            <person name="Haridas S."/>
            <person name="Chen C."/>
            <person name="Bauer D."/>
            <person name="Andreopoulos W."/>
            <person name="Pangilinan J."/>
            <person name="LaButti K."/>
            <person name="Riley R."/>
            <person name="Lipzen A."/>
            <person name="Clum A."/>
            <person name="Drula E."/>
            <person name="Henrissat B."/>
            <person name="Kohler A."/>
            <person name="Grigoriev I.V."/>
            <person name="Martin F.M."/>
            <person name="Hacquard S."/>
        </authorList>
    </citation>
    <scope>NUCLEOTIDE SEQUENCE</scope>
    <source>
        <strain evidence="7">MPI-CAGE-CH-0230</strain>
    </source>
</reference>
<dbReference type="PANTHER" id="PTHR15549">
    <property type="entry name" value="PAIRED IMMUNOGLOBULIN-LIKE TYPE 2 RECEPTOR"/>
    <property type="match status" value="1"/>
</dbReference>
<feature type="region of interest" description="Disordered" evidence="5">
    <location>
        <begin position="181"/>
        <end position="235"/>
    </location>
</feature>
<feature type="compositionally biased region" description="Low complexity" evidence="5">
    <location>
        <begin position="181"/>
        <end position="191"/>
    </location>
</feature>
<dbReference type="GO" id="GO:0016020">
    <property type="term" value="C:membrane"/>
    <property type="evidence" value="ECO:0007669"/>
    <property type="project" value="UniProtKB-SubCell"/>
</dbReference>
<evidence type="ECO:0000313" key="8">
    <source>
        <dbReference type="Proteomes" id="UP000756346"/>
    </source>
</evidence>
<dbReference type="RefSeq" id="XP_046008525.1">
    <property type="nucleotide sequence ID" value="XM_046155096.1"/>
</dbReference>
<dbReference type="EMBL" id="JAGTJQ010000009">
    <property type="protein sequence ID" value="KAH7024977.1"/>
    <property type="molecule type" value="Genomic_DNA"/>
</dbReference>
<comment type="caution">
    <text evidence="7">The sequence shown here is derived from an EMBL/GenBank/DDBJ whole genome shotgun (WGS) entry which is preliminary data.</text>
</comment>
<feature type="compositionally biased region" description="Polar residues" evidence="5">
    <location>
        <begin position="339"/>
        <end position="350"/>
    </location>
</feature>
<evidence type="ECO:0000256" key="2">
    <source>
        <dbReference type="ARBA" id="ARBA00022692"/>
    </source>
</evidence>
<keyword evidence="3 6" id="KW-1133">Transmembrane helix</keyword>
<feature type="region of interest" description="Disordered" evidence="5">
    <location>
        <begin position="288"/>
        <end position="380"/>
    </location>
</feature>
<name>A0A9P8XY82_9PEZI</name>
<feature type="compositionally biased region" description="Low complexity" evidence="5">
    <location>
        <begin position="203"/>
        <end position="235"/>
    </location>
</feature>
<dbReference type="GO" id="GO:0071944">
    <property type="term" value="C:cell periphery"/>
    <property type="evidence" value="ECO:0007669"/>
    <property type="project" value="UniProtKB-ARBA"/>
</dbReference>
<accession>A0A9P8XY82</accession>
<feature type="compositionally biased region" description="Polar residues" evidence="5">
    <location>
        <begin position="288"/>
        <end position="299"/>
    </location>
</feature>